<evidence type="ECO:0000256" key="1">
    <source>
        <dbReference type="ARBA" id="ARBA00004370"/>
    </source>
</evidence>
<dbReference type="InterPro" id="IPR045262">
    <property type="entry name" value="STP/PLT_plant"/>
</dbReference>
<dbReference type="EMBL" id="KE344182">
    <property type="protein sequence ID" value="EXB54460.1"/>
    <property type="molecule type" value="Genomic_DNA"/>
</dbReference>
<keyword evidence="3" id="KW-0813">Transport</keyword>
<evidence type="ECO:0000256" key="4">
    <source>
        <dbReference type="ARBA" id="ARBA00022692"/>
    </source>
</evidence>
<dbReference type="Pfam" id="PF00083">
    <property type="entry name" value="Sugar_tr"/>
    <property type="match status" value="1"/>
</dbReference>
<keyword evidence="6" id="KW-0472">Membrane</keyword>
<name>W9R4N7_9ROSA</name>
<dbReference type="Gene3D" id="1.20.1250.20">
    <property type="entry name" value="MFS general substrate transporter like domains"/>
    <property type="match status" value="1"/>
</dbReference>
<comment type="similarity">
    <text evidence="2">Belongs to the major facilitator superfamily. Sugar transporter (TC 2.A.1.1) family.</text>
</comment>
<keyword evidence="7" id="KW-0762">Sugar transport</keyword>
<keyword evidence="5" id="KW-1133">Transmembrane helix</keyword>
<evidence type="ECO:0000313" key="8">
    <source>
        <dbReference type="Proteomes" id="UP000030645"/>
    </source>
</evidence>
<dbReference type="AlphaFoldDB" id="W9R4N7"/>
<dbReference type="GO" id="GO:0016020">
    <property type="term" value="C:membrane"/>
    <property type="evidence" value="ECO:0007669"/>
    <property type="project" value="UniProtKB-SubCell"/>
</dbReference>
<evidence type="ECO:0000256" key="3">
    <source>
        <dbReference type="ARBA" id="ARBA00022448"/>
    </source>
</evidence>
<comment type="subcellular location">
    <subcellularLocation>
        <location evidence="1">Membrane</location>
    </subcellularLocation>
</comment>
<evidence type="ECO:0000256" key="6">
    <source>
        <dbReference type="ARBA" id="ARBA00023136"/>
    </source>
</evidence>
<dbReference type="InterPro" id="IPR005828">
    <property type="entry name" value="MFS_sugar_transport-like"/>
</dbReference>
<keyword evidence="4" id="KW-0812">Transmembrane</keyword>
<evidence type="ECO:0000256" key="5">
    <source>
        <dbReference type="ARBA" id="ARBA00022989"/>
    </source>
</evidence>
<evidence type="ECO:0000256" key="2">
    <source>
        <dbReference type="ARBA" id="ARBA00010992"/>
    </source>
</evidence>
<dbReference type="GO" id="GO:0015144">
    <property type="term" value="F:carbohydrate transmembrane transporter activity"/>
    <property type="evidence" value="ECO:0007669"/>
    <property type="project" value="InterPro"/>
</dbReference>
<dbReference type="PANTHER" id="PTHR23500:SF574">
    <property type="entry name" value="SUGAR TRANSPORT PROTEIN 1"/>
    <property type="match status" value="1"/>
</dbReference>
<keyword evidence="8" id="KW-1185">Reference proteome</keyword>
<dbReference type="eggNOG" id="KOG0254">
    <property type="taxonomic scope" value="Eukaryota"/>
</dbReference>
<protein>
    <submittedName>
        <fullName evidence="7">Sugar transport protein 1</fullName>
    </submittedName>
</protein>
<sequence length="262" mass="30283">MLSDMHYYCNPLGQSIELHLQQNQWRLSLGGARIPALVIAIRSLLFPDTPNSMIKHDKHDEARSKLRRIRDVDNIDEEFNEFIAASKTCRWIGLRHNMETSSNAGLVLMDRSDSEKREIVWIDLNTLESSVKLNELDDMTFATVFGSYNDLIIVTKLQLLWNPLTRKYKDLPFSRIVFPTRYSYCKSFIHGFGYDSINDEYMVNHHVDTLPLIVAFDLVAENYYDIPLPDYENEPCRISLEPFAGLLCLVCSYAADGVEFDE</sequence>
<gene>
    <name evidence="7" type="ORF">L484_019019</name>
</gene>
<evidence type="ECO:0000313" key="7">
    <source>
        <dbReference type="EMBL" id="EXB54460.1"/>
    </source>
</evidence>
<dbReference type="InterPro" id="IPR036259">
    <property type="entry name" value="MFS_trans_sf"/>
</dbReference>
<dbReference type="PANTHER" id="PTHR23500">
    <property type="entry name" value="SOLUTE CARRIER FAMILY 2, FACILITATED GLUCOSE TRANSPORTER"/>
    <property type="match status" value="1"/>
</dbReference>
<organism evidence="7 8">
    <name type="scientific">Morus notabilis</name>
    <dbReference type="NCBI Taxonomy" id="981085"/>
    <lineage>
        <taxon>Eukaryota</taxon>
        <taxon>Viridiplantae</taxon>
        <taxon>Streptophyta</taxon>
        <taxon>Embryophyta</taxon>
        <taxon>Tracheophyta</taxon>
        <taxon>Spermatophyta</taxon>
        <taxon>Magnoliopsida</taxon>
        <taxon>eudicotyledons</taxon>
        <taxon>Gunneridae</taxon>
        <taxon>Pentapetalae</taxon>
        <taxon>rosids</taxon>
        <taxon>fabids</taxon>
        <taxon>Rosales</taxon>
        <taxon>Moraceae</taxon>
        <taxon>Moreae</taxon>
        <taxon>Morus</taxon>
    </lineage>
</organism>
<accession>W9R4N7</accession>
<reference evidence="8" key="1">
    <citation type="submission" date="2013-01" db="EMBL/GenBank/DDBJ databases">
        <title>Draft Genome Sequence of a Mulberry Tree, Morus notabilis C.K. Schneid.</title>
        <authorList>
            <person name="He N."/>
            <person name="Zhao S."/>
        </authorList>
    </citation>
    <scope>NUCLEOTIDE SEQUENCE</scope>
</reference>
<dbReference type="Proteomes" id="UP000030645">
    <property type="component" value="Unassembled WGS sequence"/>
</dbReference>
<proteinExistence type="inferred from homology"/>